<evidence type="ECO:0000259" key="11">
    <source>
        <dbReference type="PROSITE" id="PS50109"/>
    </source>
</evidence>
<dbReference type="SMART" id="SM00304">
    <property type="entry name" value="HAMP"/>
    <property type="match status" value="1"/>
</dbReference>
<keyword evidence="5" id="KW-0808">Transferase</keyword>
<dbReference type="GO" id="GO:0016020">
    <property type="term" value="C:membrane"/>
    <property type="evidence" value="ECO:0007669"/>
    <property type="project" value="UniProtKB-SubCell"/>
</dbReference>
<dbReference type="SUPFAM" id="SSF47384">
    <property type="entry name" value="Homodimeric domain of signal transducing histidine kinase"/>
    <property type="match status" value="1"/>
</dbReference>
<evidence type="ECO:0000256" key="3">
    <source>
        <dbReference type="ARBA" id="ARBA00012438"/>
    </source>
</evidence>
<dbReference type="PANTHER" id="PTHR42878">
    <property type="entry name" value="TWO-COMPONENT HISTIDINE KINASE"/>
    <property type="match status" value="1"/>
</dbReference>
<dbReference type="AlphaFoldDB" id="A0A1I3W8U9"/>
<dbReference type="InterPro" id="IPR036097">
    <property type="entry name" value="HisK_dim/P_sf"/>
</dbReference>
<dbReference type="Gene3D" id="6.10.340.10">
    <property type="match status" value="1"/>
</dbReference>
<dbReference type="Proteomes" id="UP000198924">
    <property type="component" value="Unassembled WGS sequence"/>
</dbReference>
<dbReference type="InterPro" id="IPR036890">
    <property type="entry name" value="HATPase_C_sf"/>
</dbReference>
<reference evidence="14" key="1">
    <citation type="submission" date="2016-10" db="EMBL/GenBank/DDBJ databases">
        <authorList>
            <person name="Varghese N."/>
            <person name="Submissions S."/>
        </authorList>
    </citation>
    <scope>NUCLEOTIDE SEQUENCE [LARGE SCALE GENOMIC DNA]</scope>
    <source>
        <strain evidence="14">DSM 11578</strain>
    </source>
</reference>
<keyword evidence="6" id="KW-0547">Nucleotide-binding</keyword>
<dbReference type="Pfam" id="PF00672">
    <property type="entry name" value="HAMP"/>
    <property type="match status" value="1"/>
</dbReference>
<dbReference type="PROSITE" id="PS50885">
    <property type="entry name" value="HAMP"/>
    <property type="match status" value="1"/>
</dbReference>
<dbReference type="CDD" id="cd00082">
    <property type="entry name" value="HisKA"/>
    <property type="match status" value="1"/>
</dbReference>
<organism evidence="13 14">
    <name type="scientific">Methylophaga sulfidovorans</name>
    <dbReference type="NCBI Taxonomy" id="45496"/>
    <lineage>
        <taxon>Bacteria</taxon>
        <taxon>Pseudomonadati</taxon>
        <taxon>Pseudomonadota</taxon>
        <taxon>Gammaproteobacteria</taxon>
        <taxon>Thiotrichales</taxon>
        <taxon>Piscirickettsiaceae</taxon>
        <taxon>Methylophaga</taxon>
    </lineage>
</organism>
<evidence type="ECO:0000259" key="12">
    <source>
        <dbReference type="PROSITE" id="PS50885"/>
    </source>
</evidence>
<feature type="transmembrane region" description="Helical" evidence="10">
    <location>
        <begin position="92"/>
        <end position="114"/>
    </location>
</feature>
<dbReference type="EMBL" id="FOSH01000004">
    <property type="protein sequence ID" value="SFK03633.1"/>
    <property type="molecule type" value="Genomic_DNA"/>
</dbReference>
<dbReference type="InterPro" id="IPR035965">
    <property type="entry name" value="PAS-like_dom_sf"/>
</dbReference>
<dbReference type="GO" id="GO:0005524">
    <property type="term" value="F:ATP binding"/>
    <property type="evidence" value="ECO:0007669"/>
    <property type="project" value="UniProtKB-KW"/>
</dbReference>
<accession>A0A1I3W8U9</accession>
<feature type="transmembrane region" description="Helical" evidence="10">
    <location>
        <begin position="20"/>
        <end position="36"/>
    </location>
</feature>
<evidence type="ECO:0000313" key="14">
    <source>
        <dbReference type="Proteomes" id="UP000198924"/>
    </source>
</evidence>
<dbReference type="CDD" id="cd06225">
    <property type="entry name" value="HAMP"/>
    <property type="match status" value="1"/>
</dbReference>
<feature type="transmembrane region" description="Helical" evidence="10">
    <location>
        <begin position="48"/>
        <end position="72"/>
    </location>
</feature>
<keyword evidence="9" id="KW-0902">Two-component regulatory system</keyword>
<protein>
    <recommendedName>
        <fullName evidence="3">histidine kinase</fullName>
        <ecNumber evidence="3">2.7.13.3</ecNumber>
    </recommendedName>
</protein>
<dbReference type="SMART" id="SM00387">
    <property type="entry name" value="HATPase_c"/>
    <property type="match status" value="1"/>
</dbReference>
<dbReference type="GO" id="GO:0000155">
    <property type="term" value="F:phosphorelay sensor kinase activity"/>
    <property type="evidence" value="ECO:0007669"/>
    <property type="project" value="InterPro"/>
</dbReference>
<dbReference type="PIRSF" id="PIRSF037532">
    <property type="entry name" value="STHK_NtrY"/>
    <property type="match status" value="1"/>
</dbReference>
<keyword evidence="4" id="KW-0597">Phosphoprotein</keyword>
<evidence type="ECO:0000256" key="7">
    <source>
        <dbReference type="ARBA" id="ARBA00022777"/>
    </source>
</evidence>
<evidence type="ECO:0000256" key="5">
    <source>
        <dbReference type="ARBA" id="ARBA00022679"/>
    </source>
</evidence>
<dbReference type="SMART" id="SM00388">
    <property type="entry name" value="HisKA"/>
    <property type="match status" value="1"/>
</dbReference>
<evidence type="ECO:0000256" key="4">
    <source>
        <dbReference type="ARBA" id="ARBA00022553"/>
    </source>
</evidence>
<sequence length="726" mass="81664">MGSSSMAISLIKRLSTGTAPYFSLAFLLLVLAYLLSAATQDSSRLNDLFIVIFGIGVACLLLLVGILARSIYRLYRDFKKHEAGSRLTVRLVSLFVLLILVATSIVYGFSIHFLHRGINSWFDVKVEQALNDSLELSRTAFGIRMRTLLRQTRMMAGVLSELPDSELSHSLRDLTQLSGALELSIWARDGQPIASSIESPTIMVPNRPNDTIMHQLLQGEDYIGMDPSEDDKLQLRAAVRIPQKSVLAEERILNVLFPVNDHLSELGKTVQDAYTDYKELSYLRKPLITVFTLTLSLIVFLTILVSIWFAIWISRRIVEPLQELAQGTQAVASGNYNMQLTASGHDEIGFLVRSFNQMTQRLTHARNASQRSHRLLEQQTSYLTTVLGSLSSGVVTVDKRLYLHTANNASSKILGVKLQQRLESPLSKLAEINKNMKTFCEMIERCAVKGIAWEQQVELQKQNGNQTLICHGTELPNNSGWVIVFEDITTLLQAQRNAAWGEVARRLAHEIKNPLTPIQLSAERLQRKYAAIVPDEQVEVVDKLTNTIIQQVEAMKEMVNEFSEYARTPALQLQSYDIGQLIREVLTMYQSNPNHQFTLLNSPESVAVKIDVNRFRQVMHNLLKNAIEACEDAQLPVDIVISYHPLTHQQRRWLEISVRDYGPGIPFSIIDKLFEPYATTKHKGTGLGLAIVKKMIEEHGGDVWAENLDPEGTSIIIRLPLEESPS</sequence>
<dbReference type="InterPro" id="IPR017232">
    <property type="entry name" value="NtrY"/>
</dbReference>
<dbReference type="SUPFAM" id="SSF55874">
    <property type="entry name" value="ATPase domain of HSP90 chaperone/DNA topoisomerase II/histidine kinase"/>
    <property type="match status" value="1"/>
</dbReference>
<dbReference type="PANTHER" id="PTHR42878:SF7">
    <property type="entry name" value="SENSOR HISTIDINE KINASE GLRK"/>
    <property type="match status" value="1"/>
</dbReference>
<dbReference type="Gene3D" id="3.30.450.20">
    <property type="entry name" value="PAS domain"/>
    <property type="match status" value="1"/>
</dbReference>
<dbReference type="InterPro" id="IPR003660">
    <property type="entry name" value="HAMP_dom"/>
</dbReference>
<dbReference type="Gene3D" id="1.10.287.130">
    <property type="match status" value="1"/>
</dbReference>
<evidence type="ECO:0000256" key="10">
    <source>
        <dbReference type="SAM" id="Phobius"/>
    </source>
</evidence>
<dbReference type="PRINTS" id="PR00344">
    <property type="entry name" value="BCTRLSENSOR"/>
</dbReference>
<name>A0A1I3W8U9_9GAMM</name>
<evidence type="ECO:0000256" key="1">
    <source>
        <dbReference type="ARBA" id="ARBA00000085"/>
    </source>
</evidence>
<dbReference type="InterPro" id="IPR004358">
    <property type="entry name" value="Sig_transdc_His_kin-like_C"/>
</dbReference>
<comment type="catalytic activity">
    <reaction evidence="1">
        <text>ATP + protein L-histidine = ADP + protein N-phospho-L-histidine.</text>
        <dbReference type="EC" id="2.7.13.3"/>
    </reaction>
</comment>
<feature type="domain" description="HAMP" evidence="12">
    <location>
        <begin position="315"/>
        <end position="367"/>
    </location>
</feature>
<keyword evidence="7 13" id="KW-0418">Kinase</keyword>
<dbReference type="InterPro" id="IPR003661">
    <property type="entry name" value="HisK_dim/P_dom"/>
</dbReference>
<keyword evidence="10" id="KW-1133">Transmembrane helix</keyword>
<dbReference type="InterPro" id="IPR003594">
    <property type="entry name" value="HATPase_dom"/>
</dbReference>
<evidence type="ECO:0000256" key="2">
    <source>
        <dbReference type="ARBA" id="ARBA00004370"/>
    </source>
</evidence>
<dbReference type="InterPro" id="IPR005467">
    <property type="entry name" value="His_kinase_dom"/>
</dbReference>
<comment type="subcellular location">
    <subcellularLocation>
        <location evidence="2">Membrane</location>
    </subcellularLocation>
</comment>
<keyword evidence="10" id="KW-0812">Transmembrane</keyword>
<dbReference type="InterPro" id="IPR050351">
    <property type="entry name" value="BphY/WalK/GraS-like"/>
</dbReference>
<dbReference type="SUPFAM" id="SSF55785">
    <property type="entry name" value="PYP-like sensor domain (PAS domain)"/>
    <property type="match status" value="1"/>
</dbReference>
<dbReference type="Gene3D" id="3.30.565.10">
    <property type="entry name" value="Histidine kinase-like ATPase, C-terminal domain"/>
    <property type="match status" value="1"/>
</dbReference>
<dbReference type="GO" id="GO:0007234">
    <property type="term" value="P:osmosensory signaling via phosphorelay pathway"/>
    <property type="evidence" value="ECO:0007669"/>
    <property type="project" value="TreeGrafter"/>
</dbReference>
<dbReference type="GO" id="GO:0000156">
    <property type="term" value="F:phosphorelay response regulator activity"/>
    <property type="evidence" value="ECO:0007669"/>
    <property type="project" value="TreeGrafter"/>
</dbReference>
<dbReference type="Pfam" id="PF02518">
    <property type="entry name" value="HATPase_c"/>
    <property type="match status" value="1"/>
</dbReference>
<evidence type="ECO:0000313" key="13">
    <source>
        <dbReference type="EMBL" id="SFK03633.1"/>
    </source>
</evidence>
<dbReference type="GO" id="GO:0030295">
    <property type="term" value="F:protein kinase activator activity"/>
    <property type="evidence" value="ECO:0007669"/>
    <property type="project" value="TreeGrafter"/>
</dbReference>
<dbReference type="Pfam" id="PF00512">
    <property type="entry name" value="HisKA"/>
    <property type="match status" value="1"/>
</dbReference>
<feature type="domain" description="Histidine kinase" evidence="11">
    <location>
        <begin position="506"/>
        <end position="723"/>
    </location>
</feature>
<dbReference type="EC" id="2.7.13.3" evidence="3"/>
<feature type="transmembrane region" description="Helical" evidence="10">
    <location>
        <begin position="287"/>
        <end position="313"/>
    </location>
</feature>
<evidence type="ECO:0000256" key="6">
    <source>
        <dbReference type="ARBA" id="ARBA00022741"/>
    </source>
</evidence>
<dbReference type="PROSITE" id="PS50109">
    <property type="entry name" value="HIS_KIN"/>
    <property type="match status" value="1"/>
</dbReference>
<gene>
    <name evidence="13" type="ORF">SAMN04488079_10479</name>
</gene>
<keyword evidence="8" id="KW-0067">ATP-binding</keyword>
<dbReference type="STRING" id="45496.SAMN04488079_10479"/>
<evidence type="ECO:0000256" key="8">
    <source>
        <dbReference type="ARBA" id="ARBA00022840"/>
    </source>
</evidence>
<proteinExistence type="predicted"/>
<dbReference type="SUPFAM" id="SSF158472">
    <property type="entry name" value="HAMP domain-like"/>
    <property type="match status" value="1"/>
</dbReference>
<evidence type="ECO:0000256" key="9">
    <source>
        <dbReference type="ARBA" id="ARBA00023012"/>
    </source>
</evidence>
<keyword evidence="10" id="KW-0472">Membrane</keyword>
<keyword evidence="14" id="KW-1185">Reference proteome</keyword>